<dbReference type="Proteomes" id="UP001165101">
    <property type="component" value="Unassembled WGS sequence"/>
</dbReference>
<proteinExistence type="predicted"/>
<gene>
    <name evidence="1" type="ORF">Cboi01_000397200</name>
</gene>
<evidence type="ECO:0000313" key="1">
    <source>
        <dbReference type="EMBL" id="GME95596.1"/>
    </source>
</evidence>
<dbReference type="EMBL" id="BSXV01002378">
    <property type="protein sequence ID" value="GME95596.1"/>
    <property type="molecule type" value="Genomic_DNA"/>
</dbReference>
<protein>
    <submittedName>
        <fullName evidence="1">Unnamed protein product</fullName>
    </submittedName>
</protein>
<reference evidence="1" key="1">
    <citation type="submission" date="2023-04" db="EMBL/GenBank/DDBJ databases">
        <title>Candida boidinii NBRC 1967.</title>
        <authorList>
            <person name="Ichikawa N."/>
            <person name="Sato H."/>
            <person name="Tonouchi N."/>
        </authorList>
    </citation>
    <scope>NUCLEOTIDE SEQUENCE</scope>
    <source>
        <strain evidence="1">NBRC 1967</strain>
    </source>
</reference>
<sequence length="938" mass="105157">MGKNQFVLLPHPFHNNSENENDDDDENSAAAFLDKTNKSSWFVLSEKHYPSLVKSAPQAKFITNDRWRTPVIFNSESILDMAISGVHDNSRIVSDSHNSNNLNKHQSLNNNNNMLGLSPTNIFDEIIPIPVPNIDIYSDRKKLPPPNKKESLLAIDPPTSPTSDFLQSFNPFSSSSTTVSSRFVPRPLANLIVRAVENIVATFIVLSILIFLSKAGLVPPLSTILSKIGINKRNQQAEQLMDYLLNEEDSDTLDEKFNKLKNQRKSILINKDNDHPPYSSSSSTDDSEVSLKKKKHVKINETTEILKNEKLENGIINGGDIDDNNKNEDEDDVDAMTSSANTSVAADDDEIDENINGKQELKPKKRKRGSRGGKKNKKKDYNNTNDEDIDEDTGINNIYNTTILSTLNVTDSAITASGSGSSSTLINPSSPVSSVSSSNTIVGGENSTTSSDLQSKKTTNLPDVVSSTSVTPTGNLSLTDEILGYGSHGTVVFKGKFENRPVAVKRMLIDFYDVASHEIKLLQESDDHPNVVRYFCSQQSDRFLFIALELCSMSLEDLIECKKENSSNLLNKMNPVNALWQVANGLHHLHSLKIVHRDIKPQNILIVPPKKIHNRKSALLLNGNNSNNSDSSMNKKSTGTETETSVRLLISDFGLCKKLENDQSSFRATTAQAAGTSGWRAPELLLDNTNSLYNLSLSSNTVHSDSVMSGGTNSENDEISTSRRLTRSIDIFSAGCVFYFVLTNGNHPFGDRYLREGNIIKGEYSLDLLDDQFDCYESKDLIGSMIAHDPNLRPDMSKVLKHPYFWSVEKKLDFLLRVSDRFEVEKRDPPSDLLVALESVSNNVLGSKGWFAKFDNDFMDNLGKYRKYNTHKIMDLLRAMRNKYHHFQDLPESLAKQMTPLPDGFYFYFNKKFPNILMEIYYVIDKNLKDEDNFKVFF</sequence>
<accession>A0ACB5TVM8</accession>
<keyword evidence="2" id="KW-1185">Reference proteome</keyword>
<organism evidence="1 2">
    <name type="scientific">Candida boidinii</name>
    <name type="common">Yeast</name>
    <dbReference type="NCBI Taxonomy" id="5477"/>
    <lineage>
        <taxon>Eukaryota</taxon>
        <taxon>Fungi</taxon>
        <taxon>Dikarya</taxon>
        <taxon>Ascomycota</taxon>
        <taxon>Saccharomycotina</taxon>
        <taxon>Pichiomycetes</taxon>
        <taxon>Pichiales</taxon>
        <taxon>Pichiaceae</taxon>
        <taxon>Ogataea</taxon>
        <taxon>Ogataea/Candida clade</taxon>
    </lineage>
</organism>
<name>A0ACB5TVM8_CANBO</name>
<comment type="caution">
    <text evidence="1">The sequence shown here is derived from an EMBL/GenBank/DDBJ whole genome shotgun (WGS) entry which is preliminary data.</text>
</comment>
<evidence type="ECO:0000313" key="2">
    <source>
        <dbReference type="Proteomes" id="UP001165101"/>
    </source>
</evidence>